<keyword evidence="4" id="KW-1185">Reference proteome</keyword>
<comment type="caution">
    <text evidence="3">The sequence shown here is derived from an EMBL/GenBank/DDBJ whole genome shotgun (WGS) entry which is preliminary data.</text>
</comment>
<evidence type="ECO:0000313" key="3">
    <source>
        <dbReference type="EMBL" id="KAJ8486239.1"/>
    </source>
</evidence>
<dbReference type="Proteomes" id="UP001222027">
    <property type="component" value="Unassembled WGS sequence"/>
</dbReference>
<name>A0AAV8R4X6_ENSVE</name>
<dbReference type="AlphaFoldDB" id="A0AAV8R4X6"/>
<feature type="region of interest" description="Disordered" evidence="1">
    <location>
        <begin position="1"/>
        <end position="26"/>
    </location>
</feature>
<evidence type="ECO:0000256" key="1">
    <source>
        <dbReference type="SAM" id="MobiDB-lite"/>
    </source>
</evidence>
<keyword evidence="2" id="KW-0812">Transmembrane</keyword>
<protein>
    <submittedName>
        <fullName evidence="3">Uncharacterized protein</fullName>
    </submittedName>
</protein>
<keyword evidence="2" id="KW-0472">Membrane</keyword>
<accession>A0AAV8R4X6</accession>
<dbReference type="EMBL" id="JAQQAF010000005">
    <property type="protein sequence ID" value="KAJ8486239.1"/>
    <property type="molecule type" value="Genomic_DNA"/>
</dbReference>
<reference evidence="3 4" key="1">
    <citation type="submission" date="2022-12" db="EMBL/GenBank/DDBJ databases">
        <title>Chromosome-scale assembly of the Ensete ventricosum genome.</title>
        <authorList>
            <person name="Dussert Y."/>
            <person name="Stocks J."/>
            <person name="Wendawek A."/>
            <person name="Woldeyes F."/>
            <person name="Nichols R.A."/>
            <person name="Borrell J.S."/>
        </authorList>
    </citation>
    <scope>NUCLEOTIDE SEQUENCE [LARGE SCALE GENOMIC DNA]</scope>
    <source>
        <strain evidence="4">cv. Maze</strain>
        <tissue evidence="3">Seeds</tissue>
    </source>
</reference>
<gene>
    <name evidence="3" type="ORF">OPV22_018724</name>
</gene>
<sequence length="109" mass="11835">MILSMVRSPPFSPWSRRGLRGRGLSSPWRDARISDLETAVQAIEENLGVTEHKARDAAEIHARKPTAKMERLVSLMHSLALVSAAECGVVAMAAAAAVLCLRLSDRSQV</sequence>
<proteinExistence type="predicted"/>
<feature type="transmembrane region" description="Helical" evidence="2">
    <location>
        <begin position="79"/>
        <end position="101"/>
    </location>
</feature>
<evidence type="ECO:0000313" key="4">
    <source>
        <dbReference type="Proteomes" id="UP001222027"/>
    </source>
</evidence>
<keyword evidence="2" id="KW-1133">Transmembrane helix</keyword>
<organism evidence="3 4">
    <name type="scientific">Ensete ventricosum</name>
    <name type="common">Abyssinian banana</name>
    <name type="synonym">Musa ensete</name>
    <dbReference type="NCBI Taxonomy" id="4639"/>
    <lineage>
        <taxon>Eukaryota</taxon>
        <taxon>Viridiplantae</taxon>
        <taxon>Streptophyta</taxon>
        <taxon>Embryophyta</taxon>
        <taxon>Tracheophyta</taxon>
        <taxon>Spermatophyta</taxon>
        <taxon>Magnoliopsida</taxon>
        <taxon>Liliopsida</taxon>
        <taxon>Zingiberales</taxon>
        <taxon>Musaceae</taxon>
        <taxon>Ensete</taxon>
    </lineage>
</organism>
<evidence type="ECO:0000256" key="2">
    <source>
        <dbReference type="SAM" id="Phobius"/>
    </source>
</evidence>